<dbReference type="Pfam" id="PF00057">
    <property type="entry name" value="Ldl_recept_a"/>
    <property type="match status" value="1"/>
</dbReference>
<dbReference type="InterPro" id="IPR002172">
    <property type="entry name" value="LDrepeatLR_classA_rpt"/>
</dbReference>
<keyword evidence="6 14" id="KW-1133">Transmembrane helix</keyword>
<evidence type="ECO:0000256" key="9">
    <source>
        <dbReference type="ARBA" id="ARBA00023176"/>
    </source>
</evidence>
<comment type="similarity">
    <text evidence="2">Belongs to the LDLR family.</text>
</comment>
<feature type="disulfide bond" evidence="12">
    <location>
        <begin position="434"/>
        <end position="446"/>
    </location>
</feature>
<feature type="compositionally biased region" description="Basic residues" evidence="13">
    <location>
        <begin position="628"/>
        <end position="642"/>
    </location>
</feature>
<dbReference type="AlphaFoldDB" id="A0A7M7JYC8"/>
<feature type="region of interest" description="Disordered" evidence="13">
    <location>
        <begin position="287"/>
        <end position="313"/>
    </location>
</feature>
<evidence type="ECO:0000256" key="4">
    <source>
        <dbReference type="ARBA" id="ARBA00022692"/>
    </source>
</evidence>
<feature type="disulfide bond" evidence="12">
    <location>
        <begin position="495"/>
        <end position="510"/>
    </location>
</feature>
<feature type="compositionally biased region" description="Basic and acidic residues" evidence="13">
    <location>
        <begin position="1"/>
        <end position="11"/>
    </location>
</feature>
<dbReference type="RefSeq" id="XP_022657790.1">
    <property type="nucleotide sequence ID" value="XM_022802055.1"/>
</dbReference>
<evidence type="ECO:0000256" key="13">
    <source>
        <dbReference type="SAM" id="MobiDB-lite"/>
    </source>
</evidence>
<evidence type="ECO:0000256" key="2">
    <source>
        <dbReference type="ARBA" id="ARBA00009939"/>
    </source>
</evidence>
<evidence type="ECO:0000256" key="1">
    <source>
        <dbReference type="ARBA" id="ARBA00004167"/>
    </source>
</evidence>
<dbReference type="SUPFAM" id="SSF57424">
    <property type="entry name" value="LDL receptor-like module"/>
    <property type="match status" value="4"/>
</dbReference>
<dbReference type="CDD" id="cd00112">
    <property type="entry name" value="LDLa"/>
    <property type="match status" value="3"/>
</dbReference>
<comment type="caution">
    <text evidence="12">Lacks conserved residue(s) required for the propagation of feature annotation.</text>
</comment>
<dbReference type="GO" id="GO:0005905">
    <property type="term" value="C:clathrin-coated pit"/>
    <property type="evidence" value="ECO:0007669"/>
    <property type="project" value="UniProtKB-KW"/>
</dbReference>
<dbReference type="InterPro" id="IPR035914">
    <property type="entry name" value="Sperma_CUB_dom_sf"/>
</dbReference>
<keyword evidence="7 14" id="KW-0472">Membrane</keyword>
<dbReference type="GO" id="GO:0005886">
    <property type="term" value="C:plasma membrane"/>
    <property type="evidence" value="ECO:0007669"/>
    <property type="project" value="TreeGrafter"/>
</dbReference>
<dbReference type="PROSITE" id="PS50068">
    <property type="entry name" value="LDLRA_2"/>
    <property type="match status" value="5"/>
</dbReference>
<reference evidence="16" key="1">
    <citation type="submission" date="2021-01" db="UniProtKB">
        <authorList>
            <consortium name="EnsemblMetazoa"/>
        </authorList>
    </citation>
    <scope>IDENTIFICATION</scope>
</reference>
<dbReference type="PANTHER" id="PTHR24270:SF62">
    <property type="entry name" value="LOW-DENSITY LIPOPROTEIN RECEPTOR-RELATED PROTEIN 2"/>
    <property type="match status" value="1"/>
</dbReference>
<dbReference type="SUPFAM" id="SSF49854">
    <property type="entry name" value="Spermadhesin, CUB domain"/>
    <property type="match status" value="1"/>
</dbReference>
<feature type="disulfide bond" evidence="12">
    <location>
        <begin position="268"/>
        <end position="283"/>
    </location>
</feature>
<feature type="transmembrane region" description="Helical" evidence="14">
    <location>
        <begin position="518"/>
        <end position="542"/>
    </location>
</feature>
<feature type="region of interest" description="Disordered" evidence="13">
    <location>
        <begin position="556"/>
        <end position="577"/>
    </location>
</feature>
<feature type="disulfide bond" evidence="12">
    <location>
        <begin position="483"/>
        <end position="501"/>
    </location>
</feature>
<evidence type="ECO:0000256" key="8">
    <source>
        <dbReference type="ARBA" id="ARBA00023157"/>
    </source>
</evidence>
<accession>A0A7M7JYC8</accession>
<feature type="compositionally biased region" description="Low complexity" evidence="13">
    <location>
        <begin position="682"/>
        <end position="692"/>
    </location>
</feature>
<dbReference type="RefSeq" id="XP_022657799.1">
    <property type="nucleotide sequence ID" value="XM_022802064.1"/>
</dbReference>
<dbReference type="OrthoDB" id="9988974at2759"/>
<dbReference type="InParanoid" id="A0A7M7JYC8"/>
<keyword evidence="3" id="KW-0254">Endocytosis</keyword>
<evidence type="ECO:0000256" key="7">
    <source>
        <dbReference type="ARBA" id="ARBA00023136"/>
    </source>
</evidence>
<dbReference type="PRINTS" id="PR00261">
    <property type="entry name" value="LDLRECEPTOR"/>
</dbReference>
<feature type="disulfide bond" evidence="11">
    <location>
        <begin position="82"/>
        <end position="109"/>
    </location>
</feature>
<dbReference type="EnsemblMetazoa" id="XM_022802064">
    <property type="protein sequence ID" value="XP_022657799"/>
    <property type="gene ID" value="LOC111248925"/>
</dbReference>
<dbReference type="SMART" id="SM00192">
    <property type="entry name" value="LDLa"/>
    <property type="match status" value="5"/>
</dbReference>
<feature type="region of interest" description="Disordered" evidence="13">
    <location>
        <begin position="610"/>
        <end position="764"/>
    </location>
</feature>
<feature type="domain" description="CUB" evidence="15">
    <location>
        <begin position="82"/>
        <end position="242"/>
    </location>
</feature>
<feature type="compositionally biased region" description="Low complexity" evidence="13">
    <location>
        <begin position="718"/>
        <end position="730"/>
    </location>
</feature>
<evidence type="ECO:0000259" key="15">
    <source>
        <dbReference type="PROSITE" id="PS01180"/>
    </source>
</evidence>
<dbReference type="Gene3D" id="2.60.120.290">
    <property type="entry name" value="Spermadhesin, CUB domain"/>
    <property type="match status" value="1"/>
</dbReference>
<proteinExistence type="inferred from homology"/>
<sequence length="851" mass="92644">MTNFTARREGRQQSNNCRYDNHNRNDASKTILIGVAAGVIVALSQPVGLYATASSGLGMMGRLSLASRSSSFGHLPHKYSICGNYSQFNLEGYIVSPDATLDEHEDVNCTLEIKADESEVITIHFMEFAIEGPEMEQGPPRLTVCGSLWEPGSVPPCCLGAMLKVAELRSSKGRLRDALRGHSASLTGDKVQQNFYCGKGPHAPQPFLSVGNGASIQFVSVGALSPRGHNATRSFRLHYLVSKVGGSCAEREFQCLSDRKCIPESWKCNMLRECEDGSDEKGCNLPLDTREGSHRDGQETHQQLGSGGSRTRGEIYTNPYPVLGMGIGIGQGEYRIKHDCADREDFPCGTRSKECFSIQQHCDGVFDCPNKYDELRCPPRAIDPPAIYTLCKKFKGNATRCSPSSLYCYSRDTHCNGVLDCPRGEDERGCDSRCPELIPCRGDDPCGFLEEQRCNGHDECRDGFDEMNCQRESCEHRHGGFLCSDGRCIALDRRCDHAVDCAGADDEMYCIKNSVITAAIMGSLVCGILIVIAISCTCRLYALRLISYQRQQNCSSASGTNTSDNGGGHHDGERFRRRSSISDSDLLRFDALQDLYCYYGFRDPPPPYSVAVAGDPPAIPPPPLGSSGRRRRSRAHHSRIYARRSSSNPAGSGPEFGPSGSGRSGTPPSSSAEPLPPPSLSPSPSLDAPESPKQGTSSQHSQSRSAFQEQPHLQQMASSSSNDGPSVPSPNCDNARDAASYRRQTSLGRNHRDYSPSQTTDKLVDRTTTTINVCEDNARESHQRDAREHLNAPVHCVHSTDLGGSGNVSTTEIEFSVLPLRSLSDRQSQSVIAVGVEVTSPTTDDQPLIAE</sequence>
<dbReference type="EnsemblMetazoa" id="XM_022802055">
    <property type="protein sequence ID" value="XP_022657790"/>
    <property type="gene ID" value="LOC111248925"/>
</dbReference>
<evidence type="ECO:0000256" key="14">
    <source>
        <dbReference type="SAM" id="Phobius"/>
    </source>
</evidence>
<dbReference type="PANTHER" id="PTHR24270">
    <property type="entry name" value="LOW-DENSITY LIPOPROTEIN RECEPTOR-RELATED"/>
    <property type="match status" value="1"/>
</dbReference>
<comment type="subcellular location">
    <subcellularLocation>
        <location evidence="10">Membrane</location>
        <location evidence="10">Coated pit</location>
    </subcellularLocation>
    <subcellularLocation>
        <location evidence="1">Membrane</location>
        <topology evidence="1">Single-pass membrane protein</topology>
    </subcellularLocation>
</comment>
<dbReference type="EnsemblMetazoa" id="XM_022802070">
    <property type="protein sequence ID" value="XP_022657805"/>
    <property type="gene ID" value="LOC111248925"/>
</dbReference>
<evidence type="ECO:0000256" key="5">
    <source>
        <dbReference type="ARBA" id="ARBA00022737"/>
    </source>
</evidence>
<keyword evidence="4 14" id="KW-0812">Transmembrane</keyword>
<dbReference type="KEGG" id="vde:111248925"/>
<dbReference type="InterPro" id="IPR023415">
    <property type="entry name" value="LDLR_class-A_CS"/>
</dbReference>
<evidence type="ECO:0000256" key="12">
    <source>
        <dbReference type="PROSITE-ProRule" id="PRU00124"/>
    </source>
</evidence>
<dbReference type="Gene3D" id="4.10.400.10">
    <property type="entry name" value="Low-density Lipoprotein Receptor"/>
    <property type="match status" value="3"/>
</dbReference>
<organism evidence="16 17">
    <name type="scientific">Varroa destructor</name>
    <name type="common">Honeybee mite</name>
    <dbReference type="NCBI Taxonomy" id="109461"/>
    <lineage>
        <taxon>Eukaryota</taxon>
        <taxon>Metazoa</taxon>
        <taxon>Ecdysozoa</taxon>
        <taxon>Arthropoda</taxon>
        <taxon>Chelicerata</taxon>
        <taxon>Arachnida</taxon>
        <taxon>Acari</taxon>
        <taxon>Parasitiformes</taxon>
        <taxon>Mesostigmata</taxon>
        <taxon>Gamasina</taxon>
        <taxon>Dermanyssoidea</taxon>
        <taxon>Varroidae</taxon>
        <taxon>Varroa</taxon>
    </lineage>
</organism>
<evidence type="ECO:0000256" key="11">
    <source>
        <dbReference type="PROSITE-ProRule" id="PRU00059"/>
    </source>
</evidence>
<feature type="disulfide bond" evidence="12">
    <location>
        <begin position="415"/>
        <end position="430"/>
    </location>
</feature>
<feature type="compositionally biased region" description="Low complexity" evidence="13">
    <location>
        <begin position="664"/>
        <end position="673"/>
    </location>
</feature>
<dbReference type="Proteomes" id="UP000594260">
    <property type="component" value="Unplaced"/>
</dbReference>
<feature type="disulfide bond" evidence="12">
    <location>
        <begin position="454"/>
        <end position="469"/>
    </location>
</feature>
<dbReference type="InterPro" id="IPR050685">
    <property type="entry name" value="LDLR"/>
</dbReference>
<feature type="compositionally biased region" description="Polar residues" evidence="13">
    <location>
        <begin position="693"/>
        <end position="717"/>
    </location>
</feature>
<feature type="region of interest" description="Disordered" evidence="13">
    <location>
        <begin position="1"/>
        <end position="22"/>
    </location>
</feature>
<evidence type="ECO:0000256" key="3">
    <source>
        <dbReference type="ARBA" id="ARBA00022583"/>
    </source>
</evidence>
<dbReference type="GeneID" id="111248925"/>
<dbReference type="RefSeq" id="XP_022657805.1">
    <property type="nucleotide sequence ID" value="XM_022802070.1"/>
</dbReference>
<dbReference type="InterPro" id="IPR036055">
    <property type="entry name" value="LDL_receptor-like_sf"/>
</dbReference>
<dbReference type="InterPro" id="IPR000859">
    <property type="entry name" value="CUB_dom"/>
</dbReference>
<feature type="compositionally biased region" description="Basic and acidic residues" evidence="13">
    <location>
        <begin position="287"/>
        <end position="299"/>
    </location>
</feature>
<keyword evidence="8 12" id="KW-1015">Disulfide bond</keyword>
<evidence type="ECO:0000256" key="6">
    <source>
        <dbReference type="ARBA" id="ARBA00022989"/>
    </source>
</evidence>
<evidence type="ECO:0000256" key="10">
    <source>
        <dbReference type="ARBA" id="ARBA00037878"/>
    </source>
</evidence>
<dbReference type="GO" id="GO:0006897">
    <property type="term" value="P:endocytosis"/>
    <property type="evidence" value="ECO:0007669"/>
    <property type="project" value="UniProtKB-KW"/>
</dbReference>
<keyword evidence="9" id="KW-0168">Coated pit</keyword>
<evidence type="ECO:0000313" key="16">
    <source>
        <dbReference type="EnsemblMetazoa" id="XP_022657805"/>
    </source>
</evidence>
<dbReference type="PROSITE" id="PS01209">
    <property type="entry name" value="LDLRA_1"/>
    <property type="match status" value="2"/>
</dbReference>
<name>A0A7M7JYC8_VARDE</name>
<evidence type="ECO:0000313" key="17">
    <source>
        <dbReference type="Proteomes" id="UP000594260"/>
    </source>
</evidence>
<keyword evidence="17" id="KW-1185">Reference proteome</keyword>
<feature type="compositionally biased region" description="Low complexity" evidence="13">
    <location>
        <begin position="643"/>
        <end position="658"/>
    </location>
</feature>
<feature type="disulfide bond" evidence="12">
    <location>
        <begin position="362"/>
        <end position="377"/>
    </location>
</feature>
<dbReference type="PROSITE" id="PS01180">
    <property type="entry name" value="CUB"/>
    <property type="match status" value="1"/>
</dbReference>
<protein>
    <recommendedName>
        <fullName evidence="15">CUB domain-containing protein</fullName>
    </recommendedName>
</protein>
<keyword evidence="5" id="KW-0677">Repeat</keyword>